<dbReference type="AlphaFoldDB" id="A0AAW2LA56"/>
<name>A0AAW2LA56_9LAMI</name>
<sequence>NWKKSVVLGPQIKKKWPGDLKGRVGVGIRESKLKEGENGGYKVKVNALVEEEKASLDRIEAEYKEQLAGLRREAEVKGQKMGEQWAIKHLRLTKFLEQMGCKWIASDPNGR</sequence>
<dbReference type="EMBL" id="JACGWM010000104">
    <property type="protein sequence ID" value="KAL0315038.1"/>
    <property type="molecule type" value="Genomic_DNA"/>
</dbReference>
<comment type="caution">
    <text evidence="2">The sequence shown here is derived from an EMBL/GenBank/DDBJ whole genome shotgun (WGS) entry which is preliminary data.</text>
</comment>
<keyword evidence="1" id="KW-0175">Coiled coil</keyword>
<feature type="non-terminal residue" evidence="2">
    <location>
        <position position="1"/>
    </location>
</feature>
<reference evidence="2" key="1">
    <citation type="submission" date="2020-06" db="EMBL/GenBank/DDBJ databases">
        <authorList>
            <person name="Li T."/>
            <person name="Hu X."/>
            <person name="Zhang T."/>
            <person name="Song X."/>
            <person name="Zhang H."/>
            <person name="Dai N."/>
            <person name="Sheng W."/>
            <person name="Hou X."/>
            <person name="Wei L."/>
        </authorList>
    </citation>
    <scope>NUCLEOTIDE SEQUENCE</scope>
    <source>
        <strain evidence="2">KEN8</strain>
        <tissue evidence="2">Leaf</tissue>
    </source>
</reference>
<proteinExistence type="predicted"/>
<reference evidence="2" key="2">
    <citation type="journal article" date="2024" name="Plant">
        <title>Genomic evolution and insights into agronomic trait innovations of Sesamum species.</title>
        <authorList>
            <person name="Miao H."/>
            <person name="Wang L."/>
            <person name="Qu L."/>
            <person name="Liu H."/>
            <person name="Sun Y."/>
            <person name="Le M."/>
            <person name="Wang Q."/>
            <person name="Wei S."/>
            <person name="Zheng Y."/>
            <person name="Lin W."/>
            <person name="Duan Y."/>
            <person name="Cao H."/>
            <person name="Xiong S."/>
            <person name="Wang X."/>
            <person name="Wei L."/>
            <person name="Li C."/>
            <person name="Ma Q."/>
            <person name="Ju M."/>
            <person name="Zhao R."/>
            <person name="Li G."/>
            <person name="Mu C."/>
            <person name="Tian Q."/>
            <person name="Mei H."/>
            <person name="Zhang T."/>
            <person name="Gao T."/>
            <person name="Zhang H."/>
        </authorList>
    </citation>
    <scope>NUCLEOTIDE SEQUENCE</scope>
    <source>
        <strain evidence="2">KEN8</strain>
    </source>
</reference>
<evidence type="ECO:0000313" key="2">
    <source>
        <dbReference type="EMBL" id="KAL0315038.1"/>
    </source>
</evidence>
<accession>A0AAW2LA56</accession>
<dbReference type="PANTHER" id="PTHR47214:SF3">
    <property type="entry name" value="TRANSCRIPTION FACTOR AS1"/>
    <property type="match status" value="1"/>
</dbReference>
<dbReference type="InterPro" id="IPR052844">
    <property type="entry name" value="Leaf_Dev_Regulator"/>
</dbReference>
<protein>
    <submittedName>
        <fullName evidence="2">Transcription factor AS1</fullName>
    </submittedName>
</protein>
<feature type="coiled-coil region" evidence="1">
    <location>
        <begin position="42"/>
        <end position="73"/>
    </location>
</feature>
<gene>
    <name evidence="2" type="ORF">Scaly_2895500</name>
</gene>
<dbReference type="PANTHER" id="PTHR47214">
    <property type="entry name" value="PROTEIN ROUGH SHEATH 2 HOMOLOG"/>
    <property type="match status" value="1"/>
</dbReference>
<organism evidence="2">
    <name type="scientific">Sesamum calycinum</name>
    <dbReference type="NCBI Taxonomy" id="2727403"/>
    <lineage>
        <taxon>Eukaryota</taxon>
        <taxon>Viridiplantae</taxon>
        <taxon>Streptophyta</taxon>
        <taxon>Embryophyta</taxon>
        <taxon>Tracheophyta</taxon>
        <taxon>Spermatophyta</taxon>
        <taxon>Magnoliopsida</taxon>
        <taxon>eudicotyledons</taxon>
        <taxon>Gunneridae</taxon>
        <taxon>Pentapetalae</taxon>
        <taxon>asterids</taxon>
        <taxon>lamiids</taxon>
        <taxon>Lamiales</taxon>
        <taxon>Pedaliaceae</taxon>
        <taxon>Sesamum</taxon>
    </lineage>
</organism>
<evidence type="ECO:0000256" key="1">
    <source>
        <dbReference type="SAM" id="Coils"/>
    </source>
</evidence>